<dbReference type="GeneID" id="109712918"/>
<dbReference type="InterPro" id="IPR014756">
    <property type="entry name" value="Ig_E-set"/>
</dbReference>
<keyword evidence="4" id="KW-0813">Transport</keyword>
<dbReference type="SMART" id="SM00737">
    <property type="entry name" value="ML"/>
    <property type="match status" value="1"/>
</dbReference>
<dbReference type="CDD" id="cd00917">
    <property type="entry name" value="PG-PI_TP"/>
    <property type="match status" value="1"/>
</dbReference>
<evidence type="ECO:0000256" key="3">
    <source>
        <dbReference type="ARBA" id="ARBA00011245"/>
    </source>
</evidence>
<organism evidence="9 10">
    <name type="scientific">Ananas comosus</name>
    <name type="common">Pineapple</name>
    <name type="synonym">Ananas ananas</name>
    <dbReference type="NCBI Taxonomy" id="4615"/>
    <lineage>
        <taxon>Eukaryota</taxon>
        <taxon>Viridiplantae</taxon>
        <taxon>Streptophyta</taxon>
        <taxon>Embryophyta</taxon>
        <taxon>Tracheophyta</taxon>
        <taxon>Spermatophyta</taxon>
        <taxon>Magnoliopsida</taxon>
        <taxon>Liliopsida</taxon>
        <taxon>Poales</taxon>
        <taxon>Bromeliaceae</taxon>
        <taxon>Bromelioideae</taxon>
        <taxon>Ananas</taxon>
    </lineage>
</organism>
<dbReference type="InterPro" id="IPR003172">
    <property type="entry name" value="ML_dom"/>
</dbReference>
<dbReference type="Gramene" id="Aco005133.1.mrna1">
    <property type="protein sequence ID" value="Aco005133.1.mrna1"/>
    <property type="gene ID" value="Aco005133.1.path1"/>
</dbReference>
<dbReference type="OrthoDB" id="6409159at2759"/>
<evidence type="ECO:0000313" key="9">
    <source>
        <dbReference type="Proteomes" id="UP000515123"/>
    </source>
</evidence>
<evidence type="ECO:0000256" key="4">
    <source>
        <dbReference type="ARBA" id="ARBA00022448"/>
    </source>
</evidence>
<evidence type="ECO:0000313" key="10">
    <source>
        <dbReference type="RefSeq" id="XP_020092313.1"/>
    </source>
</evidence>
<reference evidence="10" key="2">
    <citation type="submission" date="2025-08" db="UniProtKB">
        <authorList>
            <consortium name="RefSeq"/>
        </authorList>
    </citation>
    <scope>IDENTIFICATION</scope>
    <source>
        <tissue evidence="10">Leaf</tissue>
    </source>
</reference>
<feature type="domain" description="MD-2-related lipid-recognition" evidence="8">
    <location>
        <begin position="25"/>
        <end position="140"/>
    </location>
</feature>
<accession>A0A6P5FFT8</accession>
<evidence type="ECO:0000256" key="7">
    <source>
        <dbReference type="SAM" id="SignalP"/>
    </source>
</evidence>
<name>A0A6P5FFT8_ANACO</name>
<keyword evidence="5 7" id="KW-0732">Signal</keyword>
<evidence type="ECO:0000256" key="2">
    <source>
        <dbReference type="ARBA" id="ARBA00006370"/>
    </source>
</evidence>
<comment type="similarity">
    <text evidence="2">Belongs to the NPC2 family.</text>
</comment>
<dbReference type="InterPro" id="IPR033917">
    <property type="entry name" value="ML_PG-PI_TP"/>
</dbReference>
<dbReference type="Pfam" id="PF02221">
    <property type="entry name" value="E1_DerP2_DerF2"/>
    <property type="match status" value="1"/>
</dbReference>
<proteinExistence type="inferred from homology"/>
<dbReference type="RefSeq" id="XP_020092313.1">
    <property type="nucleotide sequence ID" value="XM_020236724.1"/>
</dbReference>
<dbReference type="GO" id="GO:0032934">
    <property type="term" value="F:sterol binding"/>
    <property type="evidence" value="ECO:0007669"/>
    <property type="project" value="InterPro"/>
</dbReference>
<dbReference type="PANTHER" id="PTHR11306:SF0">
    <property type="entry name" value="PHOSPHATIDYLGLYCEROL_PHOSPHATIDYLINOSITOL TRANSFER PROTEIN"/>
    <property type="match status" value="1"/>
</dbReference>
<dbReference type="FunFam" id="2.60.40.770:FF:000002">
    <property type="entry name" value="putative phosphatidylglycerol/phosphatidylinositol transfer protein DDB_G0282179"/>
    <property type="match status" value="1"/>
</dbReference>
<dbReference type="Proteomes" id="UP000515123">
    <property type="component" value="Linkage group 7"/>
</dbReference>
<sequence>MANRFASLLLALFVLSPAIALATSVEKCNRGANYPVKVSGVEISPDPVARGEPATFTISASTENAISEGKLVIDVKYFFLHVHQETKDLCEETSCPISSGDFSLAHQQTLPSITPPGSYTITMKMVGGGGEELTCITFGFSIGFIAPVADA</sequence>
<evidence type="ECO:0000259" key="8">
    <source>
        <dbReference type="SMART" id="SM00737"/>
    </source>
</evidence>
<dbReference type="GO" id="GO:0032366">
    <property type="term" value="P:intracellular sterol transport"/>
    <property type="evidence" value="ECO:0007669"/>
    <property type="project" value="InterPro"/>
</dbReference>
<keyword evidence="9" id="KW-1185">Reference proteome</keyword>
<dbReference type="InterPro" id="IPR039670">
    <property type="entry name" value="NPC2-like"/>
</dbReference>
<evidence type="ECO:0000256" key="6">
    <source>
        <dbReference type="ARBA" id="ARBA00023055"/>
    </source>
</evidence>
<comment type="function">
    <text evidence="1">Catalyzes the intermembrane transfer of phosphatidylglycerol and phosphatidylinositol.</text>
</comment>
<dbReference type="PANTHER" id="PTHR11306">
    <property type="entry name" value="NIEMANN PICK TYPE C2 PROTEIN NPC2-RELATED"/>
    <property type="match status" value="1"/>
</dbReference>
<keyword evidence="6" id="KW-0445">Lipid transport</keyword>
<feature type="signal peptide" evidence="7">
    <location>
        <begin position="1"/>
        <end position="22"/>
    </location>
</feature>
<evidence type="ECO:0000256" key="1">
    <source>
        <dbReference type="ARBA" id="ARBA00002053"/>
    </source>
</evidence>
<gene>
    <name evidence="10" type="primary">LOC109712918</name>
</gene>
<reference evidence="9" key="1">
    <citation type="journal article" date="2015" name="Nat. Genet.">
        <title>The pineapple genome and the evolution of CAM photosynthesis.</title>
        <authorList>
            <person name="Ming R."/>
            <person name="VanBuren R."/>
            <person name="Wai C.M."/>
            <person name="Tang H."/>
            <person name="Schatz M.C."/>
            <person name="Bowers J.E."/>
            <person name="Lyons E."/>
            <person name="Wang M.L."/>
            <person name="Chen J."/>
            <person name="Biggers E."/>
            <person name="Zhang J."/>
            <person name="Huang L."/>
            <person name="Zhang L."/>
            <person name="Miao W."/>
            <person name="Zhang J."/>
            <person name="Ye Z."/>
            <person name="Miao C."/>
            <person name="Lin Z."/>
            <person name="Wang H."/>
            <person name="Zhou H."/>
            <person name="Yim W.C."/>
            <person name="Priest H.D."/>
            <person name="Zheng C."/>
            <person name="Woodhouse M."/>
            <person name="Edger P.P."/>
            <person name="Guyot R."/>
            <person name="Guo H.B."/>
            <person name="Guo H."/>
            <person name="Zheng G."/>
            <person name="Singh R."/>
            <person name="Sharma A."/>
            <person name="Min X."/>
            <person name="Zheng Y."/>
            <person name="Lee H."/>
            <person name="Gurtowski J."/>
            <person name="Sedlazeck F.J."/>
            <person name="Harkess A."/>
            <person name="McKain M.R."/>
            <person name="Liao Z."/>
            <person name="Fang J."/>
            <person name="Liu J."/>
            <person name="Zhang X."/>
            <person name="Zhang Q."/>
            <person name="Hu W."/>
            <person name="Qin Y."/>
            <person name="Wang K."/>
            <person name="Chen L.Y."/>
            <person name="Shirley N."/>
            <person name="Lin Y.R."/>
            <person name="Liu L.Y."/>
            <person name="Hernandez A.G."/>
            <person name="Wright C.L."/>
            <person name="Bulone V."/>
            <person name="Tuskan G.A."/>
            <person name="Heath K."/>
            <person name="Zee F."/>
            <person name="Moore P.H."/>
            <person name="Sunkar R."/>
            <person name="Leebens-Mack J.H."/>
            <person name="Mockler T."/>
            <person name="Bennetzen J.L."/>
            <person name="Freeling M."/>
            <person name="Sankoff D."/>
            <person name="Paterson A.H."/>
            <person name="Zhu X."/>
            <person name="Yang X."/>
            <person name="Smith J.A."/>
            <person name="Cushman J.C."/>
            <person name="Paull R.E."/>
            <person name="Yu Q."/>
        </authorList>
    </citation>
    <scope>NUCLEOTIDE SEQUENCE [LARGE SCALE GENOMIC DNA]</scope>
    <source>
        <strain evidence="9">cv. F153</strain>
    </source>
</reference>
<dbReference type="Gene3D" id="2.60.40.770">
    <property type="match status" value="1"/>
</dbReference>
<dbReference type="SUPFAM" id="SSF81296">
    <property type="entry name" value="E set domains"/>
    <property type="match status" value="1"/>
</dbReference>
<evidence type="ECO:0000256" key="5">
    <source>
        <dbReference type="ARBA" id="ARBA00022729"/>
    </source>
</evidence>
<protein>
    <submittedName>
        <fullName evidence="10">Phosphatidylglycerol/phosphatidylinositol transfer protein-like</fullName>
    </submittedName>
</protein>
<comment type="subunit">
    <text evidence="3">Monomer.</text>
</comment>
<feature type="chain" id="PRO_5027866172" evidence="7">
    <location>
        <begin position="23"/>
        <end position="151"/>
    </location>
</feature>
<dbReference type="AlphaFoldDB" id="A0A6P5FFT8"/>